<dbReference type="Proteomes" id="UP000677436">
    <property type="component" value="Chromosome"/>
</dbReference>
<protein>
    <recommendedName>
        <fullName evidence="8">ATP synthase subunit delta</fullName>
    </recommendedName>
    <alternativeName>
        <fullName evidence="8">ATP synthase F(1) sector subunit delta</fullName>
    </alternativeName>
    <alternativeName>
        <fullName evidence="8">F-type ATPase subunit delta</fullName>
        <shortName evidence="8">F-ATPase subunit delta</shortName>
    </alternativeName>
</protein>
<evidence type="ECO:0000256" key="8">
    <source>
        <dbReference type="HAMAP-Rule" id="MF_01416"/>
    </source>
</evidence>
<proteinExistence type="inferred from homology"/>
<dbReference type="GO" id="GO:0045259">
    <property type="term" value="C:proton-transporting ATP synthase complex"/>
    <property type="evidence" value="ECO:0007669"/>
    <property type="project" value="UniProtKB-KW"/>
</dbReference>
<keyword evidence="7 8" id="KW-0066">ATP synthesis</keyword>
<gene>
    <name evidence="8 9" type="primary">atpH</name>
    <name evidence="9" type="ORF">JIR001_30440</name>
</gene>
<dbReference type="Pfam" id="PF00213">
    <property type="entry name" value="OSCP"/>
    <property type="match status" value="1"/>
</dbReference>
<keyword evidence="4 8" id="KW-0406">Ion transport</keyword>
<dbReference type="InterPro" id="IPR020781">
    <property type="entry name" value="ATPase_OSCP/d_CS"/>
</dbReference>
<dbReference type="RefSeq" id="WP_212773505.1">
    <property type="nucleotide sequence ID" value="NZ_AP024601.1"/>
</dbReference>
<keyword evidence="8" id="KW-1003">Cell membrane</keyword>
<accession>A0A8D5UGQ0</accession>
<evidence type="ECO:0000256" key="2">
    <source>
        <dbReference type="ARBA" id="ARBA00022448"/>
    </source>
</evidence>
<comment type="similarity">
    <text evidence="8">Belongs to the ATPase delta chain family.</text>
</comment>
<organism evidence="9 10">
    <name type="scientific">Polycladomyces abyssicola</name>
    <dbReference type="NCBI Taxonomy" id="1125966"/>
    <lineage>
        <taxon>Bacteria</taxon>
        <taxon>Bacillati</taxon>
        <taxon>Bacillota</taxon>
        <taxon>Bacilli</taxon>
        <taxon>Bacillales</taxon>
        <taxon>Thermoactinomycetaceae</taxon>
        <taxon>Polycladomyces</taxon>
    </lineage>
</organism>
<dbReference type="GO" id="GO:0005886">
    <property type="term" value="C:plasma membrane"/>
    <property type="evidence" value="ECO:0007669"/>
    <property type="project" value="UniProtKB-SubCell"/>
</dbReference>
<comment type="function">
    <text evidence="8">This protein is part of the stalk that links CF(0) to CF(1). It either transmits conformational changes from CF(0) to CF(1) or is implicated in proton conduction.</text>
</comment>
<dbReference type="PRINTS" id="PR00125">
    <property type="entry name" value="ATPASEDELTA"/>
</dbReference>
<dbReference type="AlphaFoldDB" id="A0A8D5UGQ0"/>
<reference evidence="9" key="1">
    <citation type="journal article" date="2013" name="Int. J. Syst. Evol. Microbiol.">
        <title>Polycladomyces abyssicola gen. nov., sp. nov., a thermophilic filamentous bacterium isolated from hemipelagic sediment.</title>
        <authorList>
            <person name="Tsubouchi T."/>
            <person name="Shimane Y."/>
            <person name="Mori K."/>
            <person name="Usui K."/>
            <person name="Hiraki T."/>
            <person name="Tame A."/>
            <person name="Uematsu K."/>
            <person name="Maruyama T."/>
            <person name="Hatada Y."/>
        </authorList>
    </citation>
    <scope>NUCLEOTIDE SEQUENCE</scope>
    <source>
        <strain evidence="9">JIR-001</strain>
    </source>
</reference>
<keyword evidence="10" id="KW-1185">Reference proteome</keyword>
<keyword evidence="2 8" id="KW-0813">Transport</keyword>
<evidence type="ECO:0000256" key="1">
    <source>
        <dbReference type="ARBA" id="ARBA00004370"/>
    </source>
</evidence>
<dbReference type="InterPro" id="IPR000711">
    <property type="entry name" value="ATPase_OSCP/dsu"/>
</dbReference>
<keyword evidence="6 8" id="KW-0139">CF(1)</keyword>
<evidence type="ECO:0000256" key="7">
    <source>
        <dbReference type="ARBA" id="ARBA00023310"/>
    </source>
</evidence>
<keyword evidence="5 8" id="KW-0472">Membrane</keyword>
<reference evidence="9" key="2">
    <citation type="journal article" date="2021" name="Microbiol. Resour. Announc.">
        <title>Complete Genome Sequence of Polycladomyces abyssicola JIR-001T, Isolated from Hemipelagic Sediment in Deep Seawater.</title>
        <authorList>
            <person name="Tsubouchi T."/>
            <person name="Kaneko Y."/>
        </authorList>
    </citation>
    <scope>NUCLEOTIDE SEQUENCE</scope>
    <source>
        <strain evidence="9">JIR-001</strain>
    </source>
</reference>
<dbReference type="GO" id="GO:0046933">
    <property type="term" value="F:proton-transporting ATP synthase activity, rotational mechanism"/>
    <property type="evidence" value="ECO:0007669"/>
    <property type="project" value="UniProtKB-UniRule"/>
</dbReference>
<evidence type="ECO:0000256" key="3">
    <source>
        <dbReference type="ARBA" id="ARBA00022781"/>
    </source>
</evidence>
<dbReference type="EMBL" id="AP024601">
    <property type="protein sequence ID" value="BCU83261.1"/>
    <property type="molecule type" value="Genomic_DNA"/>
</dbReference>
<dbReference type="NCBIfam" id="TIGR01145">
    <property type="entry name" value="ATP_synt_delta"/>
    <property type="match status" value="1"/>
</dbReference>
<dbReference type="InterPro" id="IPR026015">
    <property type="entry name" value="ATP_synth_OSCP/delta_N_sf"/>
</dbReference>
<comment type="subcellular location">
    <subcellularLocation>
        <location evidence="8">Cell membrane</location>
        <topology evidence="8">Peripheral membrane protein</topology>
    </subcellularLocation>
    <subcellularLocation>
        <location evidence="1">Membrane</location>
    </subcellularLocation>
</comment>
<evidence type="ECO:0000256" key="6">
    <source>
        <dbReference type="ARBA" id="ARBA00023196"/>
    </source>
</evidence>
<comment type="function">
    <text evidence="8">F(1)F(0) ATP synthase produces ATP from ADP in the presence of a proton or sodium gradient. F-type ATPases consist of two structural domains, F(1) containing the extramembraneous catalytic core and F(0) containing the membrane proton channel, linked together by a central stalk and a peripheral stalk. During catalysis, ATP synthesis in the catalytic domain of F(1) is coupled via a rotary mechanism of the central stalk subunits to proton translocation.</text>
</comment>
<sequence length="181" mass="20671">MSQSVVAKRYARALFEVASEKQMLDQVEQELFTVVQTLEENGEFREWLAHPYVAEEAKKELLERIFSELSEPTKHLLFLLIDRGRQSAIGKIAEEYRALANESRGVADAIVTTPRKMTVKDQKRLITLFKELIGKELSITNVVDSDILGGVIVRVGDRLYDGSLKTKLDRFQQQLSGTRMR</sequence>
<dbReference type="Gene3D" id="1.10.520.20">
    <property type="entry name" value="N-terminal domain of the delta subunit of the F1F0-ATP synthase"/>
    <property type="match status" value="1"/>
</dbReference>
<dbReference type="PROSITE" id="PS00389">
    <property type="entry name" value="ATPASE_DELTA"/>
    <property type="match status" value="1"/>
</dbReference>
<dbReference type="HAMAP" id="MF_01416">
    <property type="entry name" value="ATP_synth_delta_bact"/>
    <property type="match status" value="1"/>
</dbReference>
<evidence type="ECO:0000256" key="4">
    <source>
        <dbReference type="ARBA" id="ARBA00023065"/>
    </source>
</evidence>
<dbReference type="SUPFAM" id="SSF47928">
    <property type="entry name" value="N-terminal domain of the delta subunit of the F1F0-ATP synthase"/>
    <property type="match status" value="1"/>
</dbReference>
<evidence type="ECO:0000256" key="5">
    <source>
        <dbReference type="ARBA" id="ARBA00023136"/>
    </source>
</evidence>
<name>A0A8D5UGQ0_9BACL</name>
<evidence type="ECO:0000313" key="9">
    <source>
        <dbReference type="EMBL" id="BCU83261.1"/>
    </source>
</evidence>
<evidence type="ECO:0000313" key="10">
    <source>
        <dbReference type="Proteomes" id="UP000677436"/>
    </source>
</evidence>
<dbReference type="NCBIfam" id="NF004403">
    <property type="entry name" value="PRK05758.2-4"/>
    <property type="match status" value="1"/>
</dbReference>
<keyword evidence="3 8" id="KW-0375">Hydrogen ion transport</keyword>
<dbReference type="KEGG" id="pabs:JIR001_30440"/>
<dbReference type="PANTHER" id="PTHR11910">
    <property type="entry name" value="ATP SYNTHASE DELTA CHAIN"/>
    <property type="match status" value="1"/>
</dbReference>